<proteinExistence type="predicted"/>
<keyword evidence="2" id="KW-1185">Reference proteome</keyword>
<name>A0A8C2TQV8_COTJA</name>
<dbReference type="AlphaFoldDB" id="A0A8C2TQV8"/>
<sequence>MLFAPGWLLTQETLVTFKRWELKQVVTDGLNSRLTLELYSLASLHTTFQSKPKPCKCSESIEEGWRGSLTDHLDFCPRCRTVTSTGLCRTNVDNVLMDMCL</sequence>
<dbReference type="Ensembl" id="ENSCJPT00005022352.1">
    <property type="protein sequence ID" value="ENSCJPP00005015817.1"/>
    <property type="gene ID" value="ENSCJPG00005013062.1"/>
</dbReference>
<accession>A0A8C2TQV8</accession>
<evidence type="ECO:0000313" key="2">
    <source>
        <dbReference type="Proteomes" id="UP000694412"/>
    </source>
</evidence>
<dbReference type="Proteomes" id="UP000694412">
    <property type="component" value="Chromosome 7"/>
</dbReference>
<reference evidence="1" key="2">
    <citation type="submission" date="2025-08" db="UniProtKB">
        <authorList>
            <consortium name="Ensembl"/>
        </authorList>
    </citation>
    <scope>IDENTIFICATION</scope>
</reference>
<evidence type="ECO:0000313" key="1">
    <source>
        <dbReference type="Ensembl" id="ENSCJPP00005015817.1"/>
    </source>
</evidence>
<reference evidence="1" key="1">
    <citation type="submission" date="2015-11" db="EMBL/GenBank/DDBJ databases">
        <authorList>
            <consortium name="International Coturnix japonica Genome Analysis Consortium"/>
            <person name="Warren W."/>
            <person name="Burt D.W."/>
            <person name="Antin P.B."/>
            <person name="Lanford R."/>
            <person name="Gros J."/>
            <person name="Wilson R.K."/>
        </authorList>
    </citation>
    <scope>NUCLEOTIDE SEQUENCE [LARGE SCALE GENOMIC DNA]</scope>
</reference>
<organism evidence="1 2">
    <name type="scientific">Coturnix japonica</name>
    <name type="common">Japanese quail</name>
    <name type="synonym">Coturnix coturnix japonica</name>
    <dbReference type="NCBI Taxonomy" id="93934"/>
    <lineage>
        <taxon>Eukaryota</taxon>
        <taxon>Metazoa</taxon>
        <taxon>Chordata</taxon>
        <taxon>Craniata</taxon>
        <taxon>Vertebrata</taxon>
        <taxon>Euteleostomi</taxon>
        <taxon>Archelosauria</taxon>
        <taxon>Archosauria</taxon>
        <taxon>Dinosauria</taxon>
        <taxon>Saurischia</taxon>
        <taxon>Theropoda</taxon>
        <taxon>Coelurosauria</taxon>
        <taxon>Aves</taxon>
        <taxon>Neognathae</taxon>
        <taxon>Galloanserae</taxon>
        <taxon>Galliformes</taxon>
        <taxon>Phasianidae</taxon>
        <taxon>Perdicinae</taxon>
        <taxon>Coturnix</taxon>
    </lineage>
</organism>
<reference evidence="1" key="3">
    <citation type="submission" date="2025-09" db="UniProtKB">
        <authorList>
            <consortium name="Ensembl"/>
        </authorList>
    </citation>
    <scope>IDENTIFICATION</scope>
</reference>
<protein>
    <submittedName>
        <fullName evidence="1">Uncharacterized protein</fullName>
    </submittedName>
</protein>